<organism evidence="2 3">
    <name type="scientific">Puccinia triticina</name>
    <dbReference type="NCBI Taxonomy" id="208348"/>
    <lineage>
        <taxon>Eukaryota</taxon>
        <taxon>Fungi</taxon>
        <taxon>Dikarya</taxon>
        <taxon>Basidiomycota</taxon>
        <taxon>Pucciniomycotina</taxon>
        <taxon>Pucciniomycetes</taxon>
        <taxon>Pucciniales</taxon>
        <taxon>Pucciniaceae</taxon>
        <taxon>Puccinia</taxon>
    </lineage>
</organism>
<dbReference type="GeneID" id="77813671"/>
<sequence length="119" mass="12634">MYERVLPLSKARKLEGPKRGKKRMRTRARSSGQPVTGAEAPGTATSGCGECAGKLKRVSCNGFVEERALACLALDRAMGDVGLLDDYGDYAARGSPIVECSAESVPLKKSKPCLMSLAK</sequence>
<evidence type="ECO:0000313" key="2">
    <source>
        <dbReference type="EMBL" id="WAQ88428.1"/>
    </source>
</evidence>
<reference evidence="2" key="1">
    <citation type="submission" date="2022-10" db="EMBL/GenBank/DDBJ databases">
        <title>Puccinia triticina Genome sequencing and assembly.</title>
        <authorList>
            <person name="Li C."/>
        </authorList>
    </citation>
    <scope>NUCLEOTIDE SEQUENCE</scope>
    <source>
        <strain evidence="2">Pt15</strain>
    </source>
</reference>
<evidence type="ECO:0000256" key="1">
    <source>
        <dbReference type="SAM" id="MobiDB-lite"/>
    </source>
</evidence>
<feature type="compositionally biased region" description="Basic residues" evidence="1">
    <location>
        <begin position="19"/>
        <end position="28"/>
    </location>
</feature>
<name>A0ABY7CU47_9BASI</name>
<evidence type="ECO:0000313" key="3">
    <source>
        <dbReference type="Proteomes" id="UP001164743"/>
    </source>
</evidence>
<proteinExistence type="predicted"/>
<protein>
    <submittedName>
        <fullName evidence="2">Uncharacterized protein</fullName>
    </submittedName>
</protein>
<feature type="region of interest" description="Disordered" evidence="1">
    <location>
        <begin position="1"/>
        <end position="46"/>
    </location>
</feature>
<dbReference type="Proteomes" id="UP001164743">
    <property type="component" value="Chromosome 9A"/>
</dbReference>
<keyword evidence="3" id="KW-1185">Reference proteome</keyword>
<gene>
    <name evidence="2" type="ORF">PtA15_9A555</name>
</gene>
<accession>A0ABY7CU47</accession>
<dbReference type="RefSeq" id="XP_053023983.1">
    <property type="nucleotide sequence ID" value="XM_053172776.1"/>
</dbReference>
<dbReference type="EMBL" id="CP110429">
    <property type="protein sequence ID" value="WAQ88428.1"/>
    <property type="molecule type" value="Genomic_DNA"/>
</dbReference>